<proteinExistence type="predicted"/>
<dbReference type="STRING" id="1216932.CM240_1906"/>
<dbReference type="RefSeq" id="WP_044038713.1">
    <property type="nucleotide sequence ID" value="NZ_HG917868.1"/>
</dbReference>
<sequence>MEVNKLEVVQLLEYLQEIINNAAKVPMSGKIMISKKEIMEVTEEIINLLPEEFRKAQWMLGEKDRILSEAEAHAEEVRRDKIEYIKNEVENHDIVSDAKKVAEEIIAKAQLEAKEIRIGSREYSAEIIEELNAAISSKKEEYLSVIEIESKKFRDKVNNMLNSTSVELRENIKELKGTSSNVTK</sequence>
<name>W6RZL8_9CLOT</name>
<dbReference type="KEGG" id="clt:CM240_1906"/>
<dbReference type="PATRIC" id="fig|1216932.3.peg.1905"/>
<organism evidence="1 2">
    <name type="scientific">Clostridium bornimense</name>
    <dbReference type="NCBI Taxonomy" id="1216932"/>
    <lineage>
        <taxon>Bacteria</taxon>
        <taxon>Bacillati</taxon>
        <taxon>Bacillota</taxon>
        <taxon>Clostridia</taxon>
        <taxon>Eubacteriales</taxon>
        <taxon>Clostridiaceae</taxon>
        <taxon>Clostridium</taxon>
    </lineage>
</organism>
<dbReference type="OrthoDB" id="1690557at2"/>
<dbReference type="eggNOG" id="COG0711">
    <property type="taxonomic scope" value="Bacteria"/>
</dbReference>
<accession>W6RZL8</accession>
<dbReference type="HOGENOM" id="CLU_078484_3_1_9"/>
<evidence type="ECO:0000313" key="2">
    <source>
        <dbReference type="Proteomes" id="UP000019426"/>
    </source>
</evidence>
<keyword evidence="2" id="KW-1185">Reference proteome</keyword>
<dbReference type="Proteomes" id="UP000019426">
    <property type="component" value="Chromosome M2/40_rep1"/>
</dbReference>
<reference evidence="1 2" key="1">
    <citation type="submission" date="2013-11" db="EMBL/GenBank/DDBJ databases">
        <title>Complete genome sequence of Clostridum sp. M2/40.</title>
        <authorList>
            <person name="Wibberg D."/>
            <person name="Puehler A."/>
            <person name="Schlueter A."/>
        </authorList>
    </citation>
    <scope>NUCLEOTIDE SEQUENCE [LARGE SCALE GENOMIC DNA]</scope>
    <source>
        <strain evidence="2">M2/40</strain>
    </source>
</reference>
<evidence type="ECO:0008006" key="3">
    <source>
        <dbReference type="Google" id="ProtNLM"/>
    </source>
</evidence>
<protein>
    <recommendedName>
        <fullName evidence="3">Archaeal/vacuolar-type H+-ATPase subunit H</fullName>
    </recommendedName>
</protein>
<dbReference type="AlphaFoldDB" id="W6RZL8"/>
<evidence type="ECO:0000313" key="1">
    <source>
        <dbReference type="EMBL" id="CDM69064.1"/>
    </source>
</evidence>
<dbReference type="EMBL" id="HG917868">
    <property type="protein sequence ID" value="CDM69064.1"/>
    <property type="molecule type" value="Genomic_DNA"/>
</dbReference>
<gene>
    <name evidence="1" type="ORF">CM240_1906</name>
</gene>